<dbReference type="Proteomes" id="UP000815677">
    <property type="component" value="Unassembled WGS sequence"/>
</dbReference>
<dbReference type="PROSITE" id="PS51767">
    <property type="entry name" value="PEPTIDASE_A1"/>
    <property type="match status" value="1"/>
</dbReference>
<name>A0ABQ0LVK4_MYCCL</name>
<dbReference type="InterPro" id="IPR033121">
    <property type="entry name" value="PEPTIDASE_A1"/>
</dbReference>
<accession>A0ABQ0LVK4</accession>
<proteinExistence type="predicted"/>
<dbReference type="InterPro" id="IPR001969">
    <property type="entry name" value="Aspartic_peptidase_AS"/>
</dbReference>
<dbReference type="PROSITE" id="PS00141">
    <property type="entry name" value="ASP_PROTEASE"/>
    <property type="match status" value="1"/>
</dbReference>
<dbReference type="Pfam" id="PF00026">
    <property type="entry name" value="Asp"/>
    <property type="match status" value="1"/>
</dbReference>
<dbReference type="EMBL" id="DF848889">
    <property type="protein sequence ID" value="GAT55110.1"/>
    <property type="molecule type" value="Genomic_DNA"/>
</dbReference>
<keyword evidence="4" id="KW-1185">Reference proteome</keyword>
<evidence type="ECO:0000256" key="1">
    <source>
        <dbReference type="ARBA" id="ARBA00022750"/>
    </source>
</evidence>
<keyword evidence="1" id="KW-0645">Protease</keyword>
<feature type="domain" description="Peptidase A1" evidence="2">
    <location>
        <begin position="1"/>
        <end position="253"/>
    </location>
</feature>
<dbReference type="InterPro" id="IPR021109">
    <property type="entry name" value="Peptidase_aspartic_dom_sf"/>
</dbReference>
<evidence type="ECO:0000259" key="2">
    <source>
        <dbReference type="PROSITE" id="PS51767"/>
    </source>
</evidence>
<keyword evidence="1" id="KW-0378">Hydrolase</keyword>
<gene>
    <name evidence="3" type="ORF">MCHLO_11913</name>
</gene>
<organism evidence="3 4">
    <name type="scientific">Mycena chlorophos</name>
    <name type="common">Agaric fungus</name>
    <name type="synonym">Agaricus chlorophos</name>
    <dbReference type="NCBI Taxonomy" id="658473"/>
    <lineage>
        <taxon>Eukaryota</taxon>
        <taxon>Fungi</taxon>
        <taxon>Dikarya</taxon>
        <taxon>Basidiomycota</taxon>
        <taxon>Agaricomycotina</taxon>
        <taxon>Agaricomycetes</taxon>
        <taxon>Agaricomycetidae</taxon>
        <taxon>Agaricales</taxon>
        <taxon>Marasmiineae</taxon>
        <taxon>Mycenaceae</taxon>
        <taxon>Mycena</taxon>
    </lineage>
</organism>
<dbReference type="Gene3D" id="2.40.70.10">
    <property type="entry name" value="Acid Proteases"/>
    <property type="match status" value="1"/>
</dbReference>
<protein>
    <recommendedName>
        <fullName evidence="2">Peptidase A1 domain-containing protein</fullName>
    </recommendedName>
</protein>
<sequence>MDGVFGLGLGCDPSWEDACGAKPDLFVPHYCQGRRHEVRDHVISFKSYRLLSAPPMQTSTFTLALGLDHPVLDMKSWLIIGANNSSPTQDPKADLIPHLGWSQPMESRDPDGRFWVLELKAFGIGGKLKELKRPMGMIIDSGSSISSLPEEMCEALHVAMAAGVVDYGEGYVDLNHCTLDQQVTLYFNDDFTITAPSLKSFLDYRHTAGHMKTFSAFRSGLVGGTPFGLIGNALLRGLVIEFKYPNNPTLHKGSMRVAMRNPEGVVKFP</sequence>
<evidence type="ECO:0000313" key="3">
    <source>
        <dbReference type="EMBL" id="GAT55110.1"/>
    </source>
</evidence>
<keyword evidence="1" id="KW-0064">Aspartyl protease</keyword>
<reference evidence="3" key="1">
    <citation type="submission" date="2014-09" db="EMBL/GenBank/DDBJ databases">
        <title>Genome sequence of the luminous mushroom Mycena chlorophos for searching fungal bioluminescence genes.</title>
        <authorList>
            <person name="Tanaka Y."/>
            <person name="Kasuga D."/>
            <person name="Oba Y."/>
            <person name="Hase S."/>
            <person name="Sato K."/>
            <person name="Oba Y."/>
            <person name="Sakakibara Y."/>
        </authorList>
    </citation>
    <scope>NUCLEOTIDE SEQUENCE</scope>
</reference>
<dbReference type="SUPFAM" id="SSF50630">
    <property type="entry name" value="Acid proteases"/>
    <property type="match status" value="1"/>
</dbReference>
<evidence type="ECO:0000313" key="4">
    <source>
        <dbReference type="Proteomes" id="UP000815677"/>
    </source>
</evidence>